<sequence>MMLNGTPVDAISARPRDVESPSDDEPFPFLDLSREIRDQILGEVLFLGEKEARFPGLLGTRNDTYGRSNSQDCDPSENLMTLSGILTLTPEPPQAVRQIFPYTDD</sequence>
<protein>
    <submittedName>
        <fullName evidence="2">Uncharacterized protein</fullName>
    </submittedName>
</protein>
<accession>A0ABR4B3S7</accession>
<name>A0ABR4B3S7_9LECA</name>
<proteinExistence type="predicted"/>
<keyword evidence="3" id="KW-1185">Reference proteome</keyword>
<organism evidence="2 3">
    <name type="scientific">Lepraria finkii</name>
    <dbReference type="NCBI Taxonomy" id="1340010"/>
    <lineage>
        <taxon>Eukaryota</taxon>
        <taxon>Fungi</taxon>
        <taxon>Dikarya</taxon>
        <taxon>Ascomycota</taxon>
        <taxon>Pezizomycotina</taxon>
        <taxon>Lecanoromycetes</taxon>
        <taxon>OSLEUM clade</taxon>
        <taxon>Lecanoromycetidae</taxon>
        <taxon>Lecanorales</taxon>
        <taxon>Lecanorineae</taxon>
        <taxon>Stereocaulaceae</taxon>
        <taxon>Lepraria</taxon>
    </lineage>
</organism>
<comment type="caution">
    <text evidence="2">The sequence shown here is derived from an EMBL/GenBank/DDBJ whole genome shotgun (WGS) entry which is preliminary data.</text>
</comment>
<evidence type="ECO:0000313" key="3">
    <source>
        <dbReference type="Proteomes" id="UP001590951"/>
    </source>
</evidence>
<evidence type="ECO:0000313" key="2">
    <source>
        <dbReference type="EMBL" id="KAL2051947.1"/>
    </source>
</evidence>
<feature type="region of interest" description="Disordered" evidence="1">
    <location>
        <begin position="1"/>
        <end position="26"/>
    </location>
</feature>
<reference evidence="2 3" key="1">
    <citation type="submission" date="2024-09" db="EMBL/GenBank/DDBJ databases">
        <title>Rethinking Asexuality: The Enigmatic Case of Functional Sexual Genes in Lepraria (Stereocaulaceae).</title>
        <authorList>
            <person name="Doellman M."/>
            <person name="Sun Y."/>
            <person name="Barcenas-Pena A."/>
            <person name="Lumbsch H.T."/>
            <person name="Grewe F."/>
        </authorList>
    </citation>
    <scope>NUCLEOTIDE SEQUENCE [LARGE SCALE GENOMIC DNA]</scope>
    <source>
        <strain evidence="2 3">Grewe 0041</strain>
    </source>
</reference>
<dbReference type="Proteomes" id="UP001590951">
    <property type="component" value="Unassembled WGS sequence"/>
</dbReference>
<dbReference type="EMBL" id="JBHFEH010000031">
    <property type="protein sequence ID" value="KAL2051947.1"/>
    <property type="molecule type" value="Genomic_DNA"/>
</dbReference>
<evidence type="ECO:0000256" key="1">
    <source>
        <dbReference type="SAM" id="MobiDB-lite"/>
    </source>
</evidence>
<gene>
    <name evidence="2" type="ORF">ABVK25_007862</name>
</gene>